<feature type="domain" description="CoA carboxyltransferase N-terminal" evidence="3">
    <location>
        <begin position="1"/>
        <end position="236"/>
    </location>
</feature>
<evidence type="ECO:0000259" key="3">
    <source>
        <dbReference type="PROSITE" id="PS50980"/>
    </source>
</evidence>
<dbReference type="InterPro" id="IPR000438">
    <property type="entry name" value="Acetyl_CoA_COase_Trfase_b_su"/>
</dbReference>
<dbReference type="InterPro" id="IPR034733">
    <property type="entry name" value="AcCoA_carboxyl_beta"/>
</dbReference>
<dbReference type="OrthoDB" id="9772975at2"/>
<dbReference type="KEGG" id="csph:CSPHI_09790"/>
<dbReference type="Pfam" id="PF01039">
    <property type="entry name" value="Carboxyl_trans"/>
    <property type="match status" value="1"/>
</dbReference>
<dbReference type="RefSeq" id="WP_075692817.1">
    <property type="nucleotide sequence ID" value="NZ_CP009248.1"/>
</dbReference>
<dbReference type="SUPFAM" id="SSF52096">
    <property type="entry name" value="ClpP/crotonase"/>
    <property type="match status" value="2"/>
</dbReference>
<dbReference type="PROSITE" id="PS50989">
    <property type="entry name" value="COA_CT_CTER"/>
    <property type="match status" value="1"/>
</dbReference>
<evidence type="ECO:0000256" key="1">
    <source>
        <dbReference type="ARBA" id="ARBA00006102"/>
    </source>
</evidence>
<proteinExistence type="inferred from homology"/>
<dbReference type="PROSITE" id="PS50980">
    <property type="entry name" value="COA_CT_NTER"/>
    <property type="match status" value="1"/>
</dbReference>
<evidence type="ECO:0000256" key="2">
    <source>
        <dbReference type="ARBA" id="ARBA00022679"/>
    </source>
</evidence>
<dbReference type="InterPro" id="IPR011763">
    <property type="entry name" value="COA_CT_C"/>
</dbReference>
<protein>
    <submittedName>
        <fullName evidence="5">Acetyl-CoA carboxylase subunit beta</fullName>
    </submittedName>
</protein>
<keyword evidence="6" id="KW-1185">Reference proteome</keyword>
<organism evidence="5 6">
    <name type="scientific">Corynebacterium sphenisci DSM 44792</name>
    <dbReference type="NCBI Taxonomy" id="1437874"/>
    <lineage>
        <taxon>Bacteria</taxon>
        <taxon>Bacillati</taxon>
        <taxon>Actinomycetota</taxon>
        <taxon>Actinomycetes</taxon>
        <taxon>Mycobacteriales</taxon>
        <taxon>Corynebacteriaceae</taxon>
        <taxon>Corynebacterium</taxon>
    </lineage>
</organism>
<gene>
    <name evidence="5" type="ORF">CSPHI_09790</name>
</gene>
<evidence type="ECO:0000313" key="5">
    <source>
        <dbReference type="EMBL" id="APT91247.1"/>
    </source>
</evidence>
<dbReference type="GO" id="GO:0016740">
    <property type="term" value="F:transferase activity"/>
    <property type="evidence" value="ECO:0007669"/>
    <property type="project" value="UniProtKB-KW"/>
</dbReference>
<evidence type="ECO:0000259" key="4">
    <source>
        <dbReference type="PROSITE" id="PS50989"/>
    </source>
</evidence>
<dbReference type="PANTHER" id="PTHR42995:SF5">
    <property type="entry name" value="ACETYL-COENZYME A CARBOXYLASE CARBOXYL TRANSFERASE SUBUNIT BETA, CHLOROPLASTIC"/>
    <property type="match status" value="1"/>
</dbReference>
<dbReference type="GO" id="GO:0003989">
    <property type="term" value="F:acetyl-CoA carboxylase activity"/>
    <property type="evidence" value="ECO:0007669"/>
    <property type="project" value="InterPro"/>
</dbReference>
<name>A0A1L7CZJ3_9CORY</name>
<sequence length="496" mass="51342">MATIRARELIDSVLDEGTFRSWDAPAEHPGADPGYAAALARAAERTGLDEAVLSGEGTVAGRRVAVICSEFGFLAGSVGAATARRLILAIERATAEALPLLLSPASGGTRMQEGTPAFAMMVSITAAVARHKDARLPFLVYLRHPTTGGVLASWGSAGHLTFAEPGALLGFLGPRVVELTTGEPMPEGVQTAEHLHERGIIDGVLAPAQLRAAVLRTIEVLLPAGPAEPAAAPAPAEPDGRDPWAALLRTRDPARPGASAVLARLAGDWVPLSGTGDGWRDDAIRAGLTRVGGRPVVLIAQDRHAQPPLGPDPMGPGALRFAQRAIRLAEALAIPVVTLIDTPGAELSRHAEEHAMAGEIARTLTALLDARVPTVSVILGQGCGGGALALLPADRCLAMHDGWLSPLPPEGASAIVHRDVDHAAEMLAAQGAGAEALLARGVCDRLLAEPADPGQLPDRVLAAVAAALRELADRPGEVGRERRFARYRRLALGAAG</sequence>
<dbReference type="STRING" id="1437874.CSPHI_09790"/>
<dbReference type="PANTHER" id="PTHR42995">
    <property type="entry name" value="ACETYL-COENZYME A CARBOXYLASE CARBOXYL TRANSFERASE SUBUNIT BETA, CHLOROPLASTIC"/>
    <property type="match status" value="1"/>
</dbReference>
<dbReference type="GO" id="GO:0009317">
    <property type="term" value="C:acetyl-CoA carboxylase complex"/>
    <property type="evidence" value="ECO:0007669"/>
    <property type="project" value="InterPro"/>
</dbReference>
<dbReference type="Proteomes" id="UP000185469">
    <property type="component" value="Chromosome"/>
</dbReference>
<keyword evidence="2" id="KW-0808">Transferase</keyword>
<dbReference type="Gene3D" id="3.90.226.10">
    <property type="entry name" value="2-enoyl-CoA Hydratase, Chain A, domain 1"/>
    <property type="match status" value="2"/>
</dbReference>
<dbReference type="EMBL" id="CP009248">
    <property type="protein sequence ID" value="APT91247.1"/>
    <property type="molecule type" value="Genomic_DNA"/>
</dbReference>
<dbReference type="GO" id="GO:2001295">
    <property type="term" value="P:malonyl-CoA biosynthetic process"/>
    <property type="evidence" value="ECO:0007669"/>
    <property type="project" value="TreeGrafter"/>
</dbReference>
<dbReference type="AlphaFoldDB" id="A0A1L7CZJ3"/>
<comment type="similarity">
    <text evidence="1">Belongs to the AccD/PCCB family.</text>
</comment>
<dbReference type="InterPro" id="IPR011762">
    <property type="entry name" value="COA_CT_N"/>
</dbReference>
<feature type="domain" description="CoA carboxyltransferase C-terminal" evidence="4">
    <location>
        <begin position="231"/>
        <end position="470"/>
    </location>
</feature>
<evidence type="ECO:0000313" key="6">
    <source>
        <dbReference type="Proteomes" id="UP000185469"/>
    </source>
</evidence>
<dbReference type="GO" id="GO:0006633">
    <property type="term" value="P:fatty acid biosynthetic process"/>
    <property type="evidence" value="ECO:0007669"/>
    <property type="project" value="InterPro"/>
</dbReference>
<dbReference type="PRINTS" id="PR01070">
    <property type="entry name" value="ACCCTRFRASEB"/>
</dbReference>
<dbReference type="InterPro" id="IPR029045">
    <property type="entry name" value="ClpP/crotonase-like_dom_sf"/>
</dbReference>
<reference evidence="5 6" key="1">
    <citation type="submission" date="2014-08" db="EMBL/GenBank/DDBJ databases">
        <title>Complete genome sequence of Corynebacterium sphenisci CECT 5990(T) (=DSM 44792(T)), isolated from healthy wild penguins.</title>
        <authorList>
            <person name="Ruckert C."/>
            <person name="Albersmeier A."/>
            <person name="Winkler A."/>
            <person name="Kalinowski J."/>
        </authorList>
    </citation>
    <scope>NUCLEOTIDE SEQUENCE [LARGE SCALE GENOMIC DNA]</scope>
    <source>
        <strain evidence="5 6">DSM 44792</strain>
    </source>
</reference>
<accession>A0A1L7CZJ3</accession>